<evidence type="ECO:0000313" key="1">
    <source>
        <dbReference type="EMBL" id="PRQ01203.1"/>
    </source>
</evidence>
<evidence type="ECO:0000313" key="2">
    <source>
        <dbReference type="Proteomes" id="UP000238823"/>
    </source>
</evidence>
<dbReference type="EMBL" id="PVNL01000117">
    <property type="protein sequence ID" value="PRQ01203.1"/>
    <property type="molecule type" value="Genomic_DNA"/>
</dbReference>
<dbReference type="Proteomes" id="UP000238823">
    <property type="component" value="Unassembled WGS sequence"/>
</dbReference>
<name>A0A2S9Y7X2_9BACT</name>
<proteinExistence type="predicted"/>
<sequence length="371" mass="39164">MARSRLVPAQTRRSLPRWRAFTLGLALSLPALGGCQKLDELSKAADPNAPIEVDMARLTTEFESRAGTAASAPAVEAAATACFETVSQDPQVGAAGDRIMSALAQSPKLASVGESIIGALGESKRLQQIVLDLMAQNPQMGAEAVGEAVGQRIEKVTSGPAFDQAFDKSFDKVLAAPSVVAALGRLQVAVANNPYLVGIVRDAVEKGEQQANWTARLTELNGGKRPSSSEATALLLEHWFTTARLERFYVDLFSLPATQDQVAIAVVKLLDSPAFIGHLVDALESVAREPEVQQQIIDTLNAMLLDDPSEADLTAVLDPLLTRPGFTDALAGLIDALVQDPALAPIGVAALEAIAKDESVGALVNDLLTDW</sequence>
<comment type="caution">
    <text evidence="1">The sequence shown here is derived from an EMBL/GenBank/DDBJ whole genome shotgun (WGS) entry which is preliminary data.</text>
</comment>
<dbReference type="PROSITE" id="PS51257">
    <property type="entry name" value="PROKAR_LIPOPROTEIN"/>
    <property type="match status" value="1"/>
</dbReference>
<organism evidence="1 2">
    <name type="scientific">Enhygromyxa salina</name>
    <dbReference type="NCBI Taxonomy" id="215803"/>
    <lineage>
        <taxon>Bacteria</taxon>
        <taxon>Pseudomonadati</taxon>
        <taxon>Myxococcota</taxon>
        <taxon>Polyangia</taxon>
        <taxon>Nannocystales</taxon>
        <taxon>Nannocystaceae</taxon>
        <taxon>Enhygromyxa</taxon>
    </lineage>
</organism>
<dbReference type="RefSeq" id="WP_146158254.1">
    <property type="nucleotide sequence ID" value="NZ_PVNL01000117.1"/>
</dbReference>
<reference evidence="1 2" key="1">
    <citation type="submission" date="2018-03" db="EMBL/GenBank/DDBJ databases">
        <title>Draft Genome Sequences of the Obligatory Marine Myxobacteria Enhygromyxa salina SWB007.</title>
        <authorList>
            <person name="Poehlein A."/>
            <person name="Moghaddam J.A."/>
            <person name="Harms H."/>
            <person name="Alanjari M."/>
            <person name="Koenig G.M."/>
            <person name="Daniel R."/>
            <person name="Schaeberle T.F."/>
        </authorList>
    </citation>
    <scope>NUCLEOTIDE SEQUENCE [LARGE SCALE GENOMIC DNA]</scope>
    <source>
        <strain evidence="1 2">SWB007</strain>
    </source>
</reference>
<gene>
    <name evidence="1" type="ORF">ENSA7_58080</name>
</gene>
<dbReference type="AlphaFoldDB" id="A0A2S9Y7X2"/>
<protein>
    <submittedName>
        <fullName evidence="1">Uncharacterized protein</fullName>
    </submittedName>
</protein>
<accession>A0A2S9Y7X2</accession>